<dbReference type="PROSITE" id="PS00107">
    <property type="entry name" value="PROTEIN_KINASE_ATP"/>
    <property type="match status" value="1"/>
</dbReference>
<dbReference type="GO" id="GO:0004674">
    <property type="term" value="F:protein serine/threonine kinase activity"/>
    <property type="evidence" value="ECO:0007669"/>
    <property type="project" value="UniProtKB-UniRule"/>
</dbReference>
<dbReference type="PANTHER" id="PTHR24363">
    <property type="entry name" value="SERINE/THREONINE PROTEIN KINASE"/>
    <property type="match status" value="1"/>
</dbReference>
<organism evidence="12 13">
    <name type="scientific">Leptothoe spongobia TAU-MAC 1115</name>
    <dbReference type="NCBI Taxonomy" id="1967444"/>
    <lineage>
        <taxon>Bacteria</taxon>
        <taxon>Bacillati</taxon>
        <taxon>Cyanobacteriota</taxon>
        <taxon>Cyanophyceae</taxon>
        <taxon>Nodosilineales</taxon>
        <taxon>Cymatolegaceae</taxon>
        <taxon>Leptothoe</taxon>
        <taxon>Leptothoe spongobia</taxon>
    </lineage>
</organism>
<dbReference type="Pfam" id="PF13599">
    <property type="entry name" value="Pentapeptide_4"/>
    <property type="match status" value="1"/>
</dbReference>
<evidence type="ECO:0000256" key="10">
    <source>
        <dbReference type="SAM" id="MobiDB-lite"/>
    </source>
</evidence>
<protein>
    <recommendedName>
        <fullName evidence="8">Serine/threonine-protein kinase B</fullName>
        <ecNumber evidence="8">2.7.11.1</ecNumber>
    </recommendedName>
</protein>
<feature type="compositionally biased region" description="Low complexity" evidence="10">
    <location>
        <begin position="372"/>
        <end position="393"/>
    </location>
</feature>
<dbReference type="AlphaFoldDB" id="A0A947GJ83"/>
<dbReference type="InterPro" id="IPR016252">
    <property type="entry name" value="Ser/Thr_kinase_SpkB"/>
</dbReference>
<keyword evidence="2 8" id="KW-0808">Transferase</keyword>
<feature type="binding site" evidence="9">
    <location>
        <position position="65"/>
    </location>
    <ligand>
        <name>ATP</name>
        <dbReference type="ChEBI" id="CHEBI:30616"/>
    </ligand>
</feature>
<dbReference type="SUPFAM" id="SSF56112">
    <property type="entry name" value="Protein kinase-like (PK-like)"/>
    <property type="match status" value="1"/>
</dbReference>
<gene>
    <name evidence="12" type="ORF">IXB50_09880</name>
</gene>
<evidence type="ECO:0000259" key="11">
    <source>
        <dbReference type="PROSITE" id="PS50011"/>
    </source>
</evidence>
<dbReference type="InterPro" id="IPR011009">
    <property type="entry name" value="Kinase-like_dom_sf"/>
</dbReference>
<dbReference type="PIRSF" id="PIRSF000647">
    <property type="entry name" value="Ser/Thr_PK_SpkB"/>
    <property type="match status" value="1"/>
</dbReference>
<dbReference type="CDD" id="cd14014">
    <property type="entry name" value="STKc_PknB_like"/>
    <property type="match status" value="1"/>
</dbReference>
<dbReference type="PROSITE" id="PS50011">
    <property type="entry name" value="PROTEIN_KINASE_DOM"/>
    <property type="match status" value="1"/>
</dbReference>
<dbReference type="Proteomes" id="UP000717364">
    <property type="component" value="Unassembled WGS sequence"/>
</dbReference>
<dbReference type="PANTHER" id="PTHR24363:SF0">
    <property type="entry name" value="SERINE_THREONINE KINASE LIKE DOMAIN CONTAINING 1"/>
    <property type="match status" value="1"/>
</dbReference>
<dbReference type="InterPro" id="IPR001646">
    <property type="entry name" value="5peptide_repeat"/>
</dbReference>
<evidence type="ECO:0000256" key="6">
    <source>
        <dbReference type="ARBA" id="ARBA00047899"/>
    </source>
</evidence>
<keyword evidence="3 8" id="KW-0547">Nucleotide-binding</keyword>
<dbReference type="NCBIfam" id="NF045510">
    <property type="entry name" value="4Cys_prefix_kin"/>
    <property type="match status" value="1"/>
</dbReference>
<comment type="caution">
    <text evidence="12">The sequence shown here is derived from an EMBL/GenBank/DDBJ whole genome shotgun (WGS) entry which is preliminary data.</text>
</comment>
<dbReference type="Pfam" id="PF00069">
    <property type="entry name" value="Pkinase"/>
    <property type="match status" value="1"/>
</dbReference>
<dbReference type="EC" id="2.7.11.1" evidence="8"/>
<dbReference type="InterPro" id="IPR000719">
    <property type="entry name" value="Prot_kinase_dom"/>
</dbReference>
<proteinExistence type="inferred from homology"/>
<keyword evidence="4 8" id="KW-0418">Kinase</keyword>
<keyword evidence="13" id="KW-1185">Reference proteome</keyword>
<evidence type="ECO:0000256" key="9">
    <source>
        <dbReference type="PROSITE-ProRule" id="PRU10141"/>
    </source>
</evidence>
<feature type="compositionally biased region" description="Low complexity" evidence="10">
    <location>
        <begin position="343"/>
        <end position="355"/>
    </location>
</feature>
<evidence type="ECO:0000256" key="8">
    <source>
        <dbReference type="PIRNR" id="PIRNR000647"/>
    </source>
</evidence>
<evidence type="ECO:0000313" key="12">
    <source>
        <dbReference type="EMBL" id="MBT9315733.1"/>
    </source>
</evidence>
<evidence type="ECO:0000313" key="13">
    <source>
        <dbReference type="Proteomes" id="UP000717364"/>
    </source>
</evidence>
<evidence type="ECO:0000256" key="3">
    <source>
        <dbReference type="ARBA" id="ARBA00022741"/>
    </source>
</evidence>
<reference evidence="12" key="1">
    <citation type="submission" date="2020-11" db="EMBL/GenBank/DDBJ databases">
        <authorList>
            <person name="Konstantinou D."/>
            <person name="Gkelis S."/>
            <person name="Popin R."/>
            <person name="Fewer D."/>
            <person name="Sivonen K."/>
        </authorList>
    </citation>
    <scope>NUCLEOTIDE SEQUENCE</scope>
    <source>
        <strain evidence="12">TAU-MAC 1115</strain>
    </source>
</reference>
<feature type="domain" description="Protein kinase" evidence="11">
    <location>
        <begin position="34"/>
        <end position="302"/>
    </location>
</feature>
<evidence type="ECO:0000256" key="7">
    <source>
        <dbReference type="ARBA" id="ARBA00048679"/>
    </source>
</evidence>
<feature type="region of interest" description="Disordered" evidence="10">
    <location>
        <begin position="338"/>
        <end position="396"/>
    </location>
</feature>
<comment type="similarity">
    <text evidence="8">Belongs to the protein kinase superfamily. Ser/Thr protein kinase family.</text>
</comment>
<dbReference type="InterPro" id="IPR017441">
    <property type="entry name" value="Protein_kinase_ATP_BS"/>
</dbReference>
<evidence type="ECO:0000256" key="5">
    <source>
        <dbReference type="ARBA" id="ARBA00022840"/>
    </source>
</evidence>
<dbReference type="Gene3D" id="1.10.510.10">
    <property type="entry name" value="Transferase(Phosphotransferase) domain 1"/>
    <property type="match status" value="1"/>
</dbReference>
<dbReference type="GO" id="GO:0005524">
    <property type="term" value="F:ATP binding"/>
    <property type="evidence" value="ECO:0007669"/>
    <property type="project" value="UniProtKB-UniRule"/>
</dbReference>
<dbReference type="Gene3D" id="2.160.20.80">
    <property type="entry name" value="E3 ubiquitin-protein ligase SopA"/>
    <property type="match status" value="1"/>
</dbReference>
<name>A0A947GJ83_9CYAN</name>
<comment type="catalytic activity">
    <reaction evidence="7 8">
        <text>L-seryl-[protein] + ATP = O-phospho-L-seryl-[protein] + ADP + H(+)</text>
        <dbReference type="Rhea" id="RHEA:17989"/>
        <dbReference type="Rhea" id="RHEA-COMP:9863"/>
        <dbReference type="Rhea" id="RHEA-COMP:11604"/>
        <dbReference type="ChEBI" id="CHEBI:15378"/>
        <dbReference type="ChEBI" id="CHEBI:29999"/>
        <dbReference type="ChEBI" id="CHEBI:30616"/>
        <dbReference type="ChEBI" id="CHEBI:83421"/>
        <dbReference type="ChEBI" id="CHEBI:456216"/>
        <dbReference type="EC" id="2.7.11.1"/>
    </reaction>
</comment>
<keyword evidence="5 8" id="KW-0067">ATP-binding</keyword>
<sequence>MTYCINSECPSPKNPSTARQCLACGAELLLRDRYRVSGALGKGGFGTTFLAHDEGLPGCPPCVIKQLQPTAEAPHVMQMARDLFAREAKILGKIGNHPQLPRLLDYFEARTDFFLVQEYIHGSTLQKEVKTRGAFSEAGTKQFLSEVLPVMQYIHRNQVIHRDIKPANLIRRDADKRLVLIDFGAVKDKVNPVKASEESGHTALTAYAVGTPGYAPPEQMAMRPVYASDIYAIGVTCLYLLTAKSPKEMSYDPQSGEILWQEHVKVSDHFAGVLSKMLEISVRHRYSSADAILRDLDLEPYLASLAGNMVIPTTAPKDVEPTSQPSFNSDETAAILGLDDSQAGASPSARMAAAIRARRERRQNTKPSPVAPRRSSSNLLSSSSSQSGPFSGQGKKITPEAVQKAYGRGHRDFSLQPLARLNLQRMVLNGASFAGAQLTDCNLQAADLANANLSKADLRQCNLKNAKLANAYMGEANLENADLRGANLSRSNLAGANLKGVNLCGADLTGANLTDSQLATTKTNWSTIYPNGRRGLR</sequence>
<evidence type="ECO:0000256" key="4">
    <source>
        <dbReference type="ARBA" id="ARBA00022777"/>
    </source>
</evidence>
<evidence type="ECO:0000256" key="1">
    <source>
        <dbReference type="ARBA" id="ARBA00022527"/>
    </source>
</evidence>
<accession>A0A947GJ83</accession>
<evidence type="ECO:0000256" key="2">
    <source>
        <dbReference type="ARBA" id="ARBA00022679"/>
    </source>
</evidence>
<dbReference type="SMART" id="SM00220">
    <property type="entry name" value="S_TKc"/>
    <property type="match status" value="1"/>
</dbReference>
<dbReference type="EMBL" id="JADOES010000015">
    <property type="protein sequence ID" value="MBT9315733.1"/>
    <property type="molecule type" value="Genomic_DNA"/>
</dbReference>
<dbReference type="SUPFAM" id="SSF141571">
    <property type="entry name" value="Pentapeptide repeat-like"/>
    <property type="match status" value="1"/>
</dbReference>
<keyword evidence="1 8" id="KW-0723">Serine/threonine-protein kinase</keyword>
<comment type="catalytic activity">
    <reaction evidence="6 8">
        <text>L-threonyl-[protein] + ATP = O-phospho-L-threonyl-[protein] + ADP + H(+)</text>
        <dbReference type="Rhea" id="RHEA:46608"/>
        <dbReference type="Rhea" id="RHEA-COMP:11060"/>
        <dbReference type="Rhea" id="RHEA-COMP:11605"/>
        <dbReference type="ChEBI" id="CHEBI:15378"/>
        <dbReference type="ChEBI" id="CHEBI:30013"/>
        <dbReference type="ChEBI" id="CHEBI:30616"/>
        <dbReference type="ChEBI" id="CHEBI:61977"/>
        <dbReference type="ChEBI" id="CHEBI:456216"/>
        <dbReference type="EC" id="2.7.11.1"/>
    </reaction>
</comment>
<dbReference type="RefSeq" id="WP_215608797.1">
    <property type="nucleotide sequence ID" value="NZ_JADOES010000015.1"/>
</dbReference>
<reference evidence="12" key="2">
    <citation type="journal article" date="2021" name="Mar. Drugs">
        <title>Genome Reduction and Secondary Metabolism of the Marine Sponge-Associated Cyanobacterium Leptothoe.</title>
        <authorList>
            <person name="Konstantinou D."/>
            <person name="Popin R.V."/>
            <person name="Fewer D.P."/>
            <person name="Sivonen K."/>
            <person name="Gkelis S."/>
        </authorList>
    </citation>
    <scope>NUCLEOTIDE SEQUENCE</scope>
    <source>
        <strain evidence="12">TAU-MAC 1115</strain>
    </source>
</reference>